<dbReference type="Proteomes" id="UP000765509">
    <property type="component" value="Unassembled WGS sequence"/>
</dbReference>
<evidence type="ECO:0000313" key="2">
    <source>
        <dbReference type="EMBL" id="MBW0469205.1"/>
    </source>
</evidence>
<feature type="compositionally biased region" description="Basic residues" evidence="1">
    <location>
        <begin position="169"/>
        <end position="178"/>
    </location>
</feature>
<gene>
    <name evidence="2" type="ORF">O181_008920</name>
</gene>
<feature type="compositionally biased region" description="Basic and acidic residues" evidence="1">
    <location>
        <begin position="121"/>
        <end position="136"/>
    </location>
</feature>
<feature type="region of interest" description="Disordered" evidence="1">
    <location>
        <begin position="1"/>
        <end position="20"/>
    </location>
</feature>
<name>A0A9Q3BQA7_9BASI</name>
<reference evidence="2" key="1">
    <citation type="submission" date="2021-03" db="EMBL/GenBank/DDBJ databases">
        <title>Draft genome sequence of rust myrtle Austropuccinia psidii MF-1, a brazilian biotype.</title>
        <authorList>
            <person name="Quecine M.C."/>
            <person name="Pachon D.M.R."/>
            <person name="Bonatelli M.L."/>
            <person name="Correr F.H."/>
            <person name="Franceschini L.M."/>
            <person name="Leite T.F."/>
            <person name="Margarido G.R.A."/>
            <person name="Almeida C.A."/>
            <person name="Ferrarezi J.A."/>
            <person name="Labate C.A."/>
        </authorList>
    </citation>
    <scope>NUCLEOTIDE SEQUENCE</scope>
    <source>
        <strain evidence="2">MF-1</strain>
    </source>
</reference>
<proteinExistence type="predicted"/>
<sequence>MDMDKEETRPGPDLESFPQERHVWRMPEFAPFPKAEPFPSGINRSISVPIQKLGQSCKKGGVANIPKALEGGHELLLAHQELSGSGEDHRNIRRVEHIVLQRKGQKDKYLVEEPKYFIHRQEERAGNDSSFGDRRPSGVYQLQTSSRSVPRQAQRTSEEEERSQEPSRKGQRQRKLAHTLHTAIQDPQIGPFSSRQCLQYGQDSYGIQSQ</sequence>
<accession>A0A9Q3BQA7</accession>
<dbReference type="AlphaFoldDB" id="A0A9Q3BQA7"/>
<protein>
    <submittedName>
        <fullName evidence="2">Uncharacterized protein</fullName>
    </submittedName>
</protein>
<dbReference type="EMBL" id="AVOT02002115">
    <property type="protein sequence ID" value="MBW0469205.1"/>
    <property type="molecule type" value="Genomic_DNA"/>
</dbReference>
<feature type="compositionally biased region" description="Polar residues" evidence="1">
    <location>
        <begin position="140"/>
        <end position="149"/>
    </location>
</feature>
<evidence type="ECO:0000313" key="3">
    <source>
        <dbReference type="Proteomes" id="UP000765509"/>
    </source>
</evidence>
<comment type="caution">
    <text evidence="2">The sequence shown here is derived from an EMBL/GenBank/DDBJ whole genome shotgun (WGS) entry which is preliminary data.</text>
</comment>
<feature type="region of interest" description="Disordered" evidence="1">
    <location>
        <begin position="121"/>
        <end position="195"/>
    </location>
</feature>
<evidence type="ECO:0000256" key="1">
    <source>
        <dbReference type="SAM" id="MobiDB-lite"/>
    </source>
</evidence>
<keyword evidence="3" id="KW-1185">Reference proteome</keyword>
<organism evidence="2 3">
    <name type="scientific">Austropuccinia psidii MF-1</name>
    <dbReference type="NCBI Taxonomy" id="1389203"/>
    <lineage>
        <taxon>Eukaryota</taxon>
        <taxon>Fungi</taxon>
        <taxon>Dikarya</taxon>
        <taxon>Basidiomycota</taxon>
        <taxon>Pucciniomycotina</taxon>
        <taxon>Pucciniomycetes</taxon>
        <taxon>Pucciniales</taxon>
        <taxon>Sphaerophragmiaceae</taxon>
        <taxon>Austropuccinia</taxon>
    </lineage>
</organism>